<feature type="transmembrane region" description="Helical" evidence="2">
    <location>
        <begin position="44"/>
        <end position="68"/>
    </location>
</feature>
<dbReference type="EMBL" id="JAQGDS010000004">
    <property type="protein sequence ID" value="KAJ6261212.1"/>
    <property type="molecule type" value="Genomic_DNA"/>
</dbReference>
<feature type="transmembrane region" description="Helical" evidence="2">
    <location>
        <begin position="83"/>
        <end position="106"/>
    </location>
</feature>
<evidence type="ECO:0000313" key="4">
    <source>
        <dbReference type="Proteomes" id="UP001221413"/>
    </source>
</evidence>
<reference evidence="3" key="1">
    <citation type="submission" date="2023-01" db="EMBL/GenBank/DDBJ databases">
        <title>The chitinases involved in constricting ring structure development in the nematode-trapping fungus Drechslerella dactyloides.</title>
        <authorList>
            <person name="Wang R."/>
            <person name="Zhang L."/>
            <person name="Tang P."/>
            <person name="Li S."/>
            <person name="Liang L."/>
        </authorList>
    </citation>
    <scope>NUCLEOTIDE SEQUENCE</scope>
    <source>
        <strain evidence="3">YMF1.00031</strain>
    </source>
</reference>
<evidence type="ECO:0000256" key="1">
    <source>
        <dbReference type="SAM" id="MobiDB-lite"/>
    </source>
</evidence>
<gene>
    <name evidence="3" type="ORF">Dda_3880</name>
</gene>
<keyword evidence="2" id="KW-0472">Membrane</keyword>
<evidence type="ECO:0000256" key="2">
    <source>
        <dbReference type="SAM" id="Phobius"/>
    </source>
</evidence>
<protein>
    <submittedName>
        <fullName evidence="3">Uncharacterized protein</fullName>
    </submittedName>
</protein>
<organism evidence="3 4">
    <name type="scientific">Drechslerella dactyloides</name>
    <name type="common">Nematode-trapping fungus</name>
    <name type="synonym">Arthrobotrys dactyloides</name>
    <dbReference type="NCBI Taxonomy" id="74499"/>
    <lineage>
        <taxon>Eukaryota</taxon>
        <taxon>Fungi</taxon>
        <taxon>Dikarya</taxon>
        <taxon>Ascomycota</taxon>
        <taxon>Pezizomycotina</taxon>
        <taxon>Orbiliomycetes</taxon>
        <taxon>Orbiliales</taxon>
        <taxon>Orbiliaceae</taxon>
        <taxon>Drechslerella</taxon>
    </lineage>
</organism>
<keyword evidence="2" id="KW-1133">Transmembrane helix</keyword>
<accession>A0AAD6IZK9</accession>
<comment type="caution">
    <text evidence="3">The sequence shown here is derived from an EMBL/GenBank/DDBJ whole genome shotgun (WGS) entry which is preliminary data.</text>
</comment>
<evidence type="ECO:0000313" key="3">
    <source>
        <dbReference type="EMBL" id="KAJ6261212.1"/>
    </source>
</evidence>
<keyword evidence="4" id="KW-1185">Reference proteome</keyword>
<dbReference type="Proteomes" id="UP001221413">
    <property type="component" value="Unassembled WGS sequence"/>
</dbReference>
<name>A0AAD6IZK9_DREDA</name>
<keyword evidence="2" id="KW-0812">Transmembrane</keyword>
<feature type="region of interest" description="Disordered" evidence="1">
    <location>
        <begin position="1"/>
        <end position="34"/>
    </location>
</feature>
<proteinExistence type="predicted"/>
<dbReference type="AlphaFoldDB" id="A0AAD6IZK9"/>
<sequence>MESATTHSFRHDDEENRLPLTRPGPNNNPPPPPPPNMVWRLLQLLLAVTMLVVTVGFAYLSMFTIFLFDSYGVVPWSLKRKVIVFSIVAVVAIINLVLIHVTMRLFSRSLGLTSSTPSTYLNNTWPGSPQESTRLV</sequence>